<gene>
    <name evidence="1" type="ORF">AVDCRST_MAG28-4177</name>
</gene>
<reference evidence="1" key="1">
    <citation type="submission" date="2020-02" db="EMBL/GenBank/DDBJ databases">
        <authorList>
            <person name="Meier V. D."/>
        </authorList>
    </citation>
    <scope>NUCLEOTIDE SEQUENCE</scope>
    <source>
        <strain evidence="1">AVDCRST_MAG28</strain>
    </source>
</reference>
<sequence>MDERDLILLESAVTAIDEAAAAVVTEVERDRLGEATLARLSTVEAELRRSRIALEKIIQEERR</sequence>
<organism evidence="1">
    <name type="scientific">uncultured Rubrobacteraceae bacterium</name>
    <dbReference type="NCBI Taxonomy" id="349277"/>
    <lineage>
        <taxon>Bacteria</taxon>
        <taxon>Bacillati</taxon>
        <taxon>Actinomycetota</taxon>
        <taxon>Rubrobacteria</taxon>
        <taxon>Rubrobacterales</taxon>
        <taxon>Rubrobacteraceae</taxon>
        <taxon>environmental samples</taxon>
    </lineage>
</organism>
<name>A0A6J4REJ0_9ACTN</name>
<dbReference type="EMBL" id="CADCVE010000107">
    <property type="protein sequence ID" value="CAA9466777.1"/>
    <property type="molecule type" value="Genomic_DNA"/>
</dbReference>
<protein>
    <submittedName>
        <fullName evidence="1">Uncharacterized protein</fullName>
    </submittedName>
</protein>
<accession>A0A6J4REJ0</accession>
<proteinExistence type="predicted"/>
<evidence type="ECO:0000313" key="1">
    <source>
        <dbReference type="EMBL" id="CAA9466777.1"/>
    </source>
</evidence>
<dbReference type="AlphaFoldDB" id="A0A6J4REJ0"/>